<dbReference type="InterPro" id="IPR015815">
    <property type="entry name" value="HIBADH-related"/>
</dbReference>
<dbReference type="InterPro" id="IPR029154">
    <property type="entry name" value="HIBADH-like_NADP-bd"/>
</dbReference>
<dbReference type="PIRSF" id="PIRSF000103">
    <property type="entry name" value="HIBADH"/>
    <property type="match status" value="1"/>
</dbReference>
<evidence type="ECO:0000256" key="1">
    <source>
        <dbReference type="ARBA" id="ARBA00023002"/>
    </source>
</evidence>
<dbReference type="Pfam" id="PF14833">
    <property type="entry name" value="NAD_binding_11"/>
    <property type="match status" value="1"/>
</dbReference>
<evidence type="ECO:0000259" key="4">
    <source>
        <dbReference type="Pfam" id="PF03446"/>
    </source>
</evidence>
<evidence type="ECO:0000313" key="6">
    <source>
        <dbReference type="EMBL" id="WXR76850.1"/>
    </source>
</evidence>
<dbReference type="Gene3D" id="1.10.1040.10">
    <property type="entry name" value="N-(1-d-carboxylethyl)-l-norvaline Dehydrogenase, domain 2"/>
    <property type="match status" value="1"/>
</dbReference>
<evidence type="ECO:0000313" key="7">
    <source>
        <dbReference type="Proteomes" id="UP001456224"/>
    </source>
</evidence>
<dbReference type="Gene3D" id="3.40.50.720">
    <property type="entry name" value="NAD(P)-binding Rossmann-like Domain"/>
    <property type="match status" value="1"/>
</dbReference>
<organism evidence="6 7">
    <name type="scientific">Achromobacter veterisilvae</name>
    <dbReference type="NCBI Taxonomy" id="2069367"/>
    <lineage>
        <taxon>Bacteria</taxon>
        <taxon>Pseudomonadati</taxon>
        <taxon>Pseudomonadota</taxon>
        <taxon>Betaproteobacteria</taxon>
        <taxon>Burkholderiales</taxon>
        <taxon>Alcaligenaceae</taxon>
        <taxon>Achromobacter</taxon>
    </lineage>
</organism>
<gene>
    <name evidence="6" type="ORF">WHX56_11290</name>
</gene>
<reference evidence="6 7" key="1">
    <citation type="submission" date="2024-03" db="EMBL/GenBank/DDBJ databases">
        <title>Reference genomes for the five species model microbial community.</title>
        <authorList>
            <person name="Padfield D."/>
        </authorList>
    </citation>
    <scope>NUCLEOTIDE SEQUENCE [LARGE SCALE GENOMIC DNA]</scope>
    <source>
        <strain evidence="6 7">AB1</strain>
    </source>
</reference>
<feature type="region of interest" description="Disordered" evidence="3">
    <location>
        <begin position="1"/>
        <end position="37"/>
    </location>
</feature>
<keyword evidence="7" id="KW-1185">Reference proteome</keyword>
<dbReference type="InterPro" id="IPR008927">
    <property type="entry name" value="6-PGluconate_DH-like_C_sf"/>
</dbReference>
<evidence type="ECO:0000256" key="2">
    <source>
        <dbReference type="ARBA" id="ARBA00023027"/>
    </source>
</evidence>
<dbReference type="Pfam" id="PF03446">
    <property type="entry name" value="NAD_binding_2"/>
    <property type="match status" value="1"/>
</dbReference>
<sequence length="337" mass="35583">MHRTRTDRPRYHRAAPEQHRRAPQQLSPPEESPMENTETPRIAFLGLGVMGSAMLRNLAARGYAVAGYDVVPAAMDRLADTGFRRAATPRDAALGCDVAITMLPTSSHVREALFGPDGAATGLNPGALVIEMSTGDAVETDRIAADLAARGLRCIDAPVGRTPREAAQGKALIMAGGAQADFDQAAPIFAAMADEIVHVGGFGSGIRLKLVNNYMSMVGMVLTGEALMFAAKLGLDRATVVKVLSNTTAGRGQLLTNFPGKVLAGDISPDFPMRMGYKDINLAMNLAASVGAPLGLGGYAREMFALAKSWGRQEQDCTAMLLLLEDVAHLERGAALP</sequence>
<evidence type="ECO:0000256" key="3">
    <source>
        <dbReference type="SAM" id="MobiDB-lite"/>
    </source>
</evidence>
<dbReference type="EMBL" id="CP148753">
    <property type="protein sequence ID" value="WXR76850.1"/>
    <property type="molecule type" value="Genomic_DNA"/>
</dbReference>
<keyword evidence="1" id="KW-0560">Oxidoreductase</keyword>
<dbReference type="InterPro" id="IPR013328">
    <property type="entry name" value="6PGD_dom2"/>
</dbReference>
<dbReference type="PANTHER" id="PTHR43060">
    <property type="entry name" value="3-HYDROXYISOBUTYRATE DEHYDROGENASE-LIKE 1, MITOCHONDRIAL-RELATED"/>
    <property type="match status" value="1"/>
</dbReference>
<dbReference type="SUPFAM" id="SSF48179">
    <property type="entry name" value="6-phosphogluconate dehydrogenase C-terminal domain-like"/>
    <property type="match status" value="1"/>
</dbReference>
<feature type="compositionally biased region" description="Basic and acidic residues" evidence="3">
    <location>
        <begin position="1"/>
        <end position="20"/>
    </location>
</feature>
<protein>
    <submittedName>
        <fullName evidence="6">NAD(P)-binding domain-containing protein</fullName>
    </submittedName>
</protein>
<feature type="domain" description="3-hydroxyisobutyrate dehydrogenase-like NAD-binding" evidence="5">
    <location>
        <begin position="203"/>
        <end position="323"/>
    </location>
</feature>
<dbReference type="Proteomes" id="UP001456224">
    <property type="component" value="Chromosome"/>
</dbReference>
<evidence type="ECO:0000259" key="5">
    <source>
        <dbReference type="Pfam" id="PF14833"/>
    </source>
</evidence>
<dbReference type="SUPFAM" id="SSF51735">
    <property type="entry name" value="NAD(P)-binding Rossmann-fold domains"/>
    <property type="match status" value="1"/>
</dbReference>
<feature type="domain" description="6-phosphogluconate dehydrogenase NADP-binding" evidence="4">
    <location>
        <begin position="41"/>
        <end position="200"/>
    </location>
</feature>
<dbReference type="InterPro" id="IPR006115">
    <property type="entry name" value="6PGDH_NADP-bd"/>
</dbReference>
<keyword evidence="2" id="KW-0520">NAD</keyword>
<dbReference type="RefSeq" id="WP_338881768.1">
    <property type="nucleotide sequence ID" value="NZ_CP148753.1"/>
</dbReference>
<accession>A0ABZ2S965</accession>
<name>A0ABZ2S965_9BURK</name>
<proteinExistence type="predicted"/>
<dbReference type="PANTHER" id="PTHR43060:SF15">
    <property type="entry name" value="3-HYDROXYISOBUTYRATE DEHYDROGENASE-LIKE 1, MITOCHONDRIAL-RELATED"/>
    <property type="match status" value="1"/>
</dbReference>
<dbReference type="InterPro" id="IPR036291">
    <property type="entry name" value="NAD(P)-bd_dom_sf"/>
</dbReference>